<dbReference type="Pfam" id="PF07859">
    <property type="entry name" value="Abhydrolase_3"/>
    <property type="match status" value="1"/>
</dbReference>
<sequence>MTSTDSVREFARPPYDPELAAVLAVLGAQMPPTVTPGMIAPMRSASVTPPIEELLAGRAVTHEERSVPGPEGAPEIILSIFRRTDHVAGGPGIYNVHGGGMIIGDRFTGLEPLLDWVEQFDAVLVSVEYRLAPESPDPALVDDCYAGLVWTAEHADELGFNADRLVISGGSAGGGIAAGVTLMARDKGGPALIGSLLMYPMLDDRNETVSSHQFVGIGVWDRGSNDTGWDALLGDRRGTENVSIYAAPARATDLSGLPPTFIDVGSAEVFRDEDVAYASKIWADGGICELHVTPGVFHGAELMAPAAALSTAVAENRTRWLRRILGV</sequence>
<gene>
    <name evidence="3" type="ORF">B7R54_11785</name>
</gene>
<feature type="domain" description="Alpha/beta hydrolase fold-3" evidence="2">
    <location>
        <begin position="95"/>
        <end position="300"/>
    </location>
</feature>
<dbReference type="InterPro" id="IPR050300">
    <property type="entry name" value="GDXG_lipolytic_enzyme"/>
</dbReference>
<dbReference type="OrthoDB" id="9803828at2"/>
<protein>
    <submittedName>
        <fullName evidence="3">Lipase</fullName>
    </submittedName>
</protein>
<reference evidence="3 4" key="1">
    <citation type="submission" date="2017-04" db="EMBL/GenBank/DDBJ databases">
        <title>Comparative genome analysis of Subtercola boreus.</title>
        <authorList>
            <person name="Cho Y.-J."/>
            <person name="Cho A."/>
            <person name="Kim O.-S."/>
            <person name="Lee J.-I."/>
        </authorList>
    </citation>
    <scope>NUCLEOTIDE SEQUENCE [LARGE SCALE GENOMIC DNA]</scope>
    <source>
        <strain evidence="3 4">K300</strain>
    </source>
</reference>
<dbReference type="EMBL" id="NBWZ01000001">
    <property type="protein sequence ID" value="RFA09810.1"/>
    <property type="molecule type" value="Genomic_DNA"/>
</dbReference>
<organism evidence="3 4">
    <name type="scientific">Subtercola boreus</name>
    <dbReference type="NCBI Taxonomy" id="120213"/>
    <lineage>
        <taxon>Bacteria</taxon>
        <taxon>Bacillati</taxon>
        <taxon>Actinomycetota</taxon>
        <taxon>Actinomycetes</taxon>
        <taxon>Micrococcales</taxon>
        <taxon>Microbacteriaceae</taxon>
        <taxon>Subtercola</taxon>
    </lineage>
</organism>
<accession>A0A3E0VK67</accession>
<proteinExistence type="predicted"/>
<evidence type="ECO:0000313" key="3">
    <source>
        <dbReference type="EMBL" id="RFA09810.1"/>
    </source>
</evidence>
<comment type="caution">
    <text evidence="3">The sequence shown here is derived from an EMBL/GenBank/DDBJ whole genome shotgun (WGS) entry which is preliminary data.</text>
</comment>
<evidence type="ECO:0000256" key="1">
    <source>
        <dbReference type="ARBA" id="ARBA00022801"/>
    </source>
</evidence>
<dbReference type="Proteomes" id="UP000256486">
    <property type="component" value="Unassembled WGS sequence"/>
</dbReference>
<dbReference type="RefSeq" id="WP_116415209.1">
    <property type="nucleotide sequence ID" value="NZ_NBWZ01000001.1"/>
</dbReference>
<evidence type="ECO:0000313" key="4">
    <source>
        <dbReference type="Proteomes" id="UP000256486"/>
    </source>
</evidence>
<name>A0A3E0VK67_9MICO</name>
<keyword evidence="1" id="KW-0378">Hydrolase</keyword>
<dbReference type="AlphaFoldDB" id="A0A3E0VK67"/>
<dbReference type="PANTHER" id="PTHR48081">
    <property type="entry name" value="AB HYDROLASE SUPERFAMILY PROTEIN C4A8.06C"/>
    <property type="match status" value="1"/>
</dbReference>
<dbReference type="PANTHER" id="PTHR48081:SF8">
    <property type="entry name" value="ALPHA_BETA HYDROLASE FOLD-3 DOMAIN-CONTAINING PROTEIN-RELATED"/>
    <property type="match status" value="1"/>
</dbReference>
<evidence type="ECO:0000259" key="2">
    <source>
        <dbReference type="Pfam" id="PF07859"/>
    </source>
</evidence>
<dbReference type="GO" id="GO:0016787">
    <property type="term" value="F:hydrolase activity"/>
    <property type="evidence" value="ECO:0007669"/>
    <property type="project" value="UniProtKB-KW"/>
</dbReference>
<dbReference type="Gene3D" id="3.40.50.1820">
    <property type="entry name" value="alpha/beta hydrolase"/>
    <property type="match status" value="1"/>
</dbReference>
<dbReference type="InterPro" id="IPR013094">
    <property type="entry name" value="AB_hydrolase_3"/>
</dbReference>
<keyword evidence="4" id="KW-1185">Reference proteome</keyword>
<dbReference type="SUPFAM" id="SSF53474">
    <property type="entry name" value="alpha/beta-Hydrolases"/>
    <property type="match status" value="1"/>
</dbReference>
<dbReference type="InterPro" id="IPR029058">
    <property type="entry name" value="AB_hydrolase_fold"/>
</dbReference>